<dbReference type="Proteomes" id="UP001281147">
    <property type="component" value="Unassembled WGS sequence"/>
</dbReference>
<dbReference type="EMBL" id="JAUTXU010000174">
    <property type="protein sequence ID" value="KAK3701418.1"/>
    <property type="molecule type" value="Genomic_DNA"/>
</dbReference>
<keyword evidence="2" id="KW-1185">Reference proteome</keyword>
<reference evidence="1" key="1">
    <citation type="submission" date="2023-07" db="EMBL/GenBank/DDBJ databases">
        <title>Black Yeasts Isolated from many extreme environments.</title>
        <authorList>
            <person name="Coleine C."/>
            <person name="Stajich J.E."/>
            <person name="Selbmann L."/>
        </authorList>
    </citation>
    <scope>NUCLEOTIDE SEQUENCE</scope>
    <source>
        <strain evidence="1">CCFEE 5714</strain>
    </source>
</reference>
<comment type="caution">
    <text evidence="1">The sequence shown here is derived from an EMBL/GenBank/DDBJ whole genome shotgun (WGS) entry which is preliminary data.</text>
</comment>
<evidence type="ECO:0000313" key="1">
    <source>
        <dbReference type="EMBL" id="KAK3701418.1"/>
    </source>
</evidence>
<protein>
    <submittedName>
        <fullName evidence="1">Uncharacterized protein</fullName>
    </submittedName>
</protein>
<gene>
    <name evidence="1" type="ORF">LTR37_015516</name>
</gene>
<organism evidence="1 2">
    <name type="scientific">Vermiconidia calcicola</name>
    <dbReference type="NCBI Taxonomy" id="1690605"/>
    <lineage>
        <taxon>Eukaryota</taxon>
        <taxon>Fungi</taxon>
        <taxon>Dikarya</taxon>
        <taxon>Ascomycota</taxon>
        <taxon>Pezizomycotina</taxon>
        <taxon>Dothideomycetes</taxon>
        <taxon>Dothideomycetidae</taxon>
        <taxon>Mycosphaerellales</taxon>
        <taxon>Extremaceae</taxon>
        <taxon>Vermiconidia</taxon>
    </lineage>
</organism>
<sequence>MASPNMLPPQPFNSPASSYMRTPESEHQSPVARMDSMSPLLDSSGYDASVSSTDSLELAQKALNRPSPIHWKRDIASLDPKRFREMLHHLRSRSRLGAAVCSVYHSVGRRPCEDVYRCGPDVLEQYKCRVELVAYEPVPCHRVHPLCDPRIPVFQYARFSEMVESAGLRERVRYVELVVDLRGNVPPKWNLVRRISEELQLFPGAKRALVSVVGWDNWETRKLDGFLPLALLDIRWLDMDYETVLLTGTLQRGTQFG</sequence>
<accession>A0ACC3MQI9</accession>
<name>A0ACC3MQI9_9PEZI</name>
<proteinExistence type="predicted"/>
<evidence type="ECO:0000313" key="2">
    <source>
        <dbReference type="Proteomes" id="UP001281147"/>
    </source>
</evidence>